<proteinExistence type="predicted"/>
<reference evidence="2 3" key="1">
    <citation type="submission" date="2023-09" db="EMBL/GenBank/DDBJ databases">
        <title>The genome sequence of Streptomyces anthocyanicus.</title>
        <authorList>
            <person name="Mo P."/>
        </authorList>
    </citation>
    <scope>NUCLEOTIDE SEQUENCE [LARGE SCALE GENOMIC DNA]</scope>
    <source>
        <strain evidence="2 3">JCM 4387</strain>
    </source>
</reference>
<keyword evidence="3" id="KW-1185">Reference proteome</keyword>
<name>A0ABY9U0Z8_STRVL</name>
<evidence type="ECO:0000313" key="3">
    <source>
        <dbReference type="Proteomes" id="UP001249394"/>
    </source>
</evidence>
<protein>
    <submittedName>
        <fullName evidence="2">Uncharacterized protein</fullName>
    </submittedName>
</protein>
<gene>
    <name evidence="2" type="ORF">RI060_00200</name>
</gene>
<evidence type="ECO:0000313" key="2">
    <source>
        <dbReference type="EMBL" id="WND15889.1"/>
    </source>
</evidence>
<dbReference type="EMBL" id="CP134213">
    <property type="protein sequence ID" value="WND15889.1"/>
    <property type="molecule type" value="Genomic_DNA"/>
</dbReference>
<evidence type="ECO:0000256" key="1">
    <source>
        <dbReference type="SAM" id="MobiDB-lite"/>
    </source>
</evidence>
<sequence>MRKNVRPAEEPPFDVDLDAGTVRIRGDMKGGGVKAMGTDGEAATHE</sequence>
<accession>A0ABY9U0Z8</accession>
<feature type="region of interest" description="Disordered" evidence="1">
    <location>
        <begin position="26"/>
        <end position="46"/>
    </location>
</feature>
<dbReference type="Proteomes" id="UP001249394">
    <property type="component" value="Chromosome"/>
</dbReference>
<organism evidence="2 3">
    <name type="scientific">Streptomyces violaceus</name>
    <name type="common">Streptomyces venezuelae</name>
    <dbReference type="NCBI Taxonomy" id="1936"/>
    <lineage>
        <taxon>Bacteria</taxon>
        <taxon>Bacillati</taxon>
        <taxon>Actinomycetota</taxon>
        <taxon>Actinomycetes</taxon>
        <taxon>Kitasatosporales</taxon>
        <taxon>Streptomycetaceae</taxon>
        <taxon>Streptomyces</taxon>
    </lineage>
</organism>